<proteinExistence type="predicted"/>
<organism evidence="2 3">
    <name type="scientific">Papaver nudicaule</name>
    <name type="common">Iceland poppy</name>
    <dbReference type="NCBI Taxonomy" id="74823"/>
    <lineage>
        <taxon>Eukaryota</taxon>
        <taxon>Viridiplantae</taxon>
        <taxon>Streptophyta</taxon>
        <taxon>Embryophyta</taxon>
        <taxon>Tracheophyta</taxon>
        <taxon>Spermatophyta</taxon>
        <taxon>Magnoliopsida</taxon>
        <taxon>Ranunculales</taxon>
        <taxon>Papaveraceae</taxon>
        <taxon>Papaveroideae</taxon>
        <taxon>Papaver</taxon>
    </lineage>
</organism>
<dbReference type="PANTHER" id="PTHR35127">
    <property type="entry name" value="OS03G0736900 PROTEIN"/>
    <property type="match status" value="1"/>
</dbReference>
<dbReference type="PANTHER" id="PTHR35127:SF1">
    <property type="entry name" value="GENOME ASSEMBLY, CHROMOSOME: A10"/>
    <property type="match status" value="1"/>
</dbReference>
<protein>
    <recommendedName>
        <fullName evidence="1">DUF7804 domain-containing protein</fullName>
    </recommendedName>
</protein>
<sequence length="270" mass="30104">MTSSSTLGMQCDNTFGFLKATSFETRLRWLTEAQSRAVLKSKKLQFNTQVWSISKIGRSKTRAAVSSSSIAYLDTVLGTDLELVFSKREKQQRWDNAVKKIKVENGREQVPTIAAEKLDEWLTYIFSTVKNIEEAPLLVHIYSSKDKGGISPVESQPTIPIPIIEKRKEGSPVPDGIILVEQLNVDNDQYNDTVDEIPSIMTNCSSSTKTWGVVIQGRGADSASSCYSQDMSSRVVIKILHSLLLVKATCFGEIADLQLKNSWLLRQLIN</sequence>
<gene>
    <name evidence="2" type="ORF">MKW94_016356</name>
</gene>
<evidence type="ECO:0000259" key="1">
    <source>
        <dbReference type="Pfam" id="PF25089"/>
    </source>
</evidence>
<dbReference type="AlphaFoldDB" id="A0AA41SBY8"/>
<dbReference type="EMBL" id="JAJJMA010141480">
    <property type="protein sequence ID" value="MCL7034051.1"/>
    <property type="molecule type" value="Genomic_DNA"/>
</dbReference>
<evidence type="ECO:0000313" key="3">
    <source>
        <dbReference type="Proteomes" id="UP001177140"/>
    </source>
</evidence>
<accession>A0AA41SBY8</accession>
<feature type="domain" description="DUF7804" evidence="1">
    <location>
        <begin position="113"/>
        <end position="189"/>
    </location>
</feature>
<dbReference type="Pfam" id="PF25089">
    <property type="entry name" value="DUF7804"/>
    <property type="match status" value="1"/>
</dbReference>
<keyword evidence="3" id="KW-1185">Reference proteome</keyword>
<dbReference type="InterPro" id="IPR056706">
    <property type="entry name" value="DUF7804"/>
</dbReference>
<reference evidence="2" key="1">
    <citation type="submission" date="2022-03" db="EMBL/GenBank/DDBJ databases">
        <title>A functionally conserved STORR gene fusion in Papaver species that diverged 16.8 million years ago.</title>
        <authorList>
            <person name="Catania T."/>
        </authorList>
    </citation>
    <scope>NUCLEOTIDE SEQUENCE</scope>
    <source>
        <strain evidence="2">S-191538</strain>
    </source>
</reference>
<dbReference type="Proteomes" id="UP001177140">
    <property type="component" value="Unassembled WGS sequence"/>
</dbReference>
<comment type="caution">
    <text evidence="2">The sequence shown here is derived from an EMBL/GenBank/DDBJ whole genome shotgun (WGS) entry which is preliminary data.</text>
</comment>
<name>A0AA41SBY8_PAPNU</name>
<evidence type="ECO:0000313" key="2">
    <source>
        <dbReference type="EMBL" id="MCL7034051.1"/>
    </source>
</evidence>